<accession>A0ABT9MB88</accession>
<evidence type="ECO:0008006" key="3">
    <source>
        <dbReference type="Google" id="ProtNLM"/>
    </source>
</evidence>
<proteinExistence type="predicted"/>
<dbReference type="EMBL" id="JAURUR010000002">
    <property type="protein sequence ID" value="MDP9763842.1"/>
    <property type="molecule type" value="Genomic_DNA"/>
</dbReference>
<evidence type="ECO:0000313" key="2">
    <source>
        <dbReference type="Proteomes" id="UP001232163"/>
    </source>
</evidence>
<protein>
    <recommendedName>
        <fullName evidence="3">ASCH domain-containing protein</fullName>
    </recommendedName>
</protein>
<reference evidence="1 2" key="1">
    <citation type="submission" date="2023-07" db="EMBL/GenBank/DDBJ databases">
        <title>Genomic Encyclopedia of Type Strains, Phase IV (KMG-IV): sequencing the most valuable type-strain genomes for metagenomic binning, comparative biology and taxonomic classification.</title>
        <authorList>
            <person name="Goeker M."/>
        </authorList>
    </citation>
    <scope>NUCLEOTIDE SEQUENCE [LARGE SCALE GENOMIC DNA]</scope>
    <source>
        <strain evidence="1 2">NIO-1023</strain>
    </source>
</reference>
<gene>
    <name evidence="1" type="ORF">QO006_001259</name>
</gene>
<keyword evidence="2" id="KW-1185">Reference proteome</keyword>
<evidence type="ECO:0000313" key="1">
    <source>
        <dbReference type="EMBL" id="MDP9763842.1"/>
    </source>
</evidence>
<dbReference type="RefSeq" id="WP_307464981.1">
    <property type="nucleotide sequence ID" value="NZ_JAURUR010000002.1"/>
</dbReference>
<sequence length="155" mass="16890">MNNPSTLLRLLYQRLKARDGGNLAGLLPRALPDVGIVPGTSEFVLTKAQDLDEGGWSSAGLLIPRQYQGFIAVHYALDTDQLGTLTDEGNIVRVLGTFPRHPTVQAEEAFRSFGHASADWFLNTEPVKAQKAAVMTLSFDWSLVVDLTVQEAPTP</sequence>
<name>A0ABT9MB88_9DEIO</name>
<organism evidence="1 2">
    <name type="scientific">Deinococcus enclensis</name>
    <dbReference type="NCBI Taxonomy" id="1049582"/>
    <lineage>
        <taxon>Bacteria</taxon>
        <taxon>Thermotogati</taxon>
        <taxon>Deinococcota</taxon>
        <taxon>Deinococci</taxon>
        <taxon>Deinococcales</taxon>
        <taxon>Deinococcaceae</taxon>
        <taxon>Deinococcus</taxon>
    </lineage>
</organism>
<comment type="caution">
    <text evidence="1">The sequence shown here is derived from an EMBL/GenBank/DDBJ whole genome shotgun (WGS) entry which is preliminary data.</text>
</comment>
<dbReference type="Proteomes" id="UP001232163">
    <property type="component" value="Unassembled WGS sequence"/>
</dbReference>